<feature type="transmembrane region" description="Helical" evidence="4">
    <location>
        <begin position="382"/>
        <end position="405"/>
    </location>
</feature>
<dbReference type="GO" id="GO:0022857">
    <property type="term" value="F:transmembrane transporter activity"/>
    <property type="evidence" value="ECO:0007669"/>
    <property type="project" value="InterPro"/>
</dbReference>
<sequence length="413" mass="46111">MIILKKSNSNLFLYPKIRWIYIPLGIIIYICLGTVYSWSVFRKPLENLLNITATQSGIPYMLFLFFFSLFMAISGGFINKFKPKYVIIFGGLLVGLGWILSGFLPQINYISITYGIIAGSGVGIVYGVPIAVISRWFPDKRGLSMGLVISGFGLSPLITAPLARQLISLYGPFNTFKILGAIFIFLITFTGFFFKFPSEKLDLKKTQSTQKRILSELNPKEMLKSPKFYGLWFCYLIGTLIGLMIIGISSPVGEELVKLDPNITARLISIFAIFNALGRPLFGWITDKLLPMKSAITSYILVIIGTLLMLLSQDRNPIFYIISFSLFWLILGAWLAIAPASTIILFGEKNYSKNYGIVFTAYGFGAIIGVMISGMLRDIFGSYLYVFYLLIVLGILGIIIASTFLKDKSNLYG</sequence>
<feature type="transmembrane region" description="Helical" evidence="4">
    <location>
        <begin position="175"/>
        <end position="194"/>
    </location>
</feature>
<feature type="transmembrane region" description="Helical" evidence="4">
    <location>
        <begin position="357"/>
        <end position="376"/>
    </location>
</feature>
<feature type="domain" description="Major facilitator superfamily (MFS) profile" evidence="5">
    <location>
        <begin position="1"/>
        <end position="409"/>
    </location>
</feature>
<gene>
    <name evidence="6" type="ORF">ENW00_03040</name>
</gene>
<keyword evidence="3 4" id="KW-0472">Membrane</keyword>
<evidence type="ECO:0000256" key="3">
    <source>
        <dbReference type="ARBA" id="ARBA00023136"/>
    </source>
</evidence>
<feature type="transmembrane region" description="Helical" evidence="4">
    <location>
        <begin position="145"/>
        <end position="163"/>
    </location>
</feature>
<name>A0A7C3RJI7_DICTH</name>
<dbReference type="CDD" id="cd17353">
    <property type="entry name" value="MFS_OFA_like"/>
    <property type="match status" value="1"/>
</dbReference>
<dbReference type="InterPro" id="IPR020846">
    <property type="entry name" value="MFS_dom"/>
</dbReference>
<protein>
    <submittedName>
        <fullName evidence="6">MFS transporter</fullName>
    </submittedName>
</protein>
<comment type="caution">
    <text evidence="6">The sequence shown here is derived from an EMBL/GenBank/DDBJ whole genome shotgun (WGS) entry which is preliminary data.</text>
</comment>
<keyword evidence="1 4" id="KW-0812">Transmembrane</keyword>
<dbReference type="AlphaFoldDB" id="A0A7C3RJI7"/>
<evidence type="ECO:0000256" key="4">
    <source>
        <dbReference type="SAM" id="Phobius"/>
    </source>
</evidence>
<dbReference type="InterPro" id="IPR036259">
    <property type="entry name" value="MFS_trans_sf"/>
</dbReference>
<dbReference type="InterPro" id="IPR050327">
    <property type="entry name" value="Proton-linked_MCT"/>
</dbReference>
<dbReference type="PROSITE" id="PS50850">
    <property type="entry name" value="MFS"/>
    <property type="match status" value="1"/>
</dbReference>
<feature type="transmembrane region" description="Helical" evidence="4">
    <location>
        <begin position="20"/>
        <end position="38"/>
    </location>
</feature>
<dbReference type="PANTHER" id="PTHR11360">
    <property type="entry name" value="MONOCARBOXYLATE TRANSPORTER"/>
    <property type="match status" value="1"/>
</dbReference>
<keyword evidence="2 4" id="KW-1133">Transmembrane helix</keyword>
<feature type="transmembrane region" description="Helical" evidence="4">
    <location>
        <begin position="110"/>
        <end position="133"/>
    </location>
</feature>
<organism evidence="6">
    <name type="scientific">Dictyoglomus thermophilum</name>
    <dbReference type="NCBI Taxonomy" id="14"/>
    <lineage>
        <taxon>Bacteria</taxon>
        <taxon>Pseudomonadati</taxon>
        <taxon>Dictyoglomota</taxon>
        <taxon>Dictyoglomia</taxon>
        <taxon>Dictyoglomales</taxon>
        <taxon>Dictyoglomaceae</taxon>
        <taxon>Dictyoglomus</taxon>
    </lineage>
</organism>
<dbReference type="Gene3D" id="1.20.1250.20">
    <property type="entry name" value="MFS general substrate transporter like domains"/>
    <property type="match status" value="2"/>
</dbReference>
<proteinExistence type="predicted"/>
<evidence type="ECO:0000256" key="2">
    <source>
        <dbReference type="ARBA" id="ARBA00022989"/>
    </source>
</evidence>
<evidence type="ECO:0000256" key="1">
    <source>
        <dbReference type="ARBA" id="ARBA00022692"/>
    </source>
</evidence>
<dbReference type="EMBL" id="DTIN01000009">
    <property type="protein sequence ID" value="HFX13120.1"/>
    <property type="molecule type" value="Genomic_DNA"/>
</dbReference>
<dbReference type="InterPro" id="IPR011701">
    <property type="entry name" value="MFS"/>
</dbReference>
<feature type="transmembrane region" description="Helical" evidence="4">
    <location>
        <begin position="294"/>
        <end position="312"/>
    </location>
</feature>
<evidence type="ECO:0000313" key="6">
    <source>
        <dbReference type="EMBL" id="HFX13120.1"/>
    </source>
</evidence>
<feature type="transmembrane region" description="Helical" evidence="4">
    <location>
        <begin position="58"/>
        <end position="78"/>
    </location>
</feature>
<dbReference type="SUPFAM" id="SSF103473">
    <property type="entry name" value="MFS general substrate transporter"/>
    <property type="match status" value="1"/>
</dbReference>
<evidence type="ECO:0000259" key="5">
    <source>
        <dbReference type="PROSITE" id="PS50850"/>
    </source>
</evidence>
<dbReference type="Pfam" id="PF07690">
    <property type="entry name" value="MFS_1"/>
    <property type="match status" value="1"/>
</dbReference>
<dbReference type="PANTHER" id="PTHR11360:SF304">
    <property type="entry name" value="MFS DOMAIN-CONTAINING PROTEIN"/>
    <property type="match status" value="1"/>
</dbReference>
<accession>A0A7C3RJI7</accession>
<reference evidence="6" key="1">
    <citation type="journal article" date="2020" name="mSystems">
        <title>Genome- and Community-Level Interaction Insights into Carbon Utilization and Element Cycling Functions of Hydrothermarchaeota in Hydrothermal Sediment.</title>
        <authorList>
            <person name="Zhou Z."/>
            <person name="Liu Y."/>
            <person name="Xu W."/>
            <person name="Pan J."/>
            <person name="Luo Z.H."/>
            <person name="Li M."/>
        </authorList>
    </citation>
    <scope>NUCLEOTIDE SEQUENCE [LARGE SCALE GENOMIC DNA]</scope>
    <source>
        <strain evidence="6">SpSt-81</strain>
    </source>
</reference>
<feature type="transmembrane region" description="Helical" evidence="4">
    <location>
        <begin position="228"/>
        <end position="248"/>
    </location>
</feature>
<feature type="transmembrane region" description="Helical" evidence="4">
    <location>
        <begin position="318"/>
        <end position="345"/>
    </location>
</feature>
<feature type="transmembrane region" description="Helical" evidence="4">
    <location>
        <begin position="85"/>
        <end position="104"/>
    </location>
</feature>